<evidence type="ECO:0000259" key="2">
    <source>
        <dbReference type="Pfam" id="PF04892"/>
    </source>
</evidence>
<dbReference type="InterPro" id="IPR006976">
    <property type="entry name" value="VanZ-like"/>
</dbReference>
<feature type="transmembrane region" description="Helical" evidence="1">
    <location>
        <begin position="378"/>
        <end position="397"/>
    </location>
</feature>
<dbReference type="Proteomes" id="UP000001844">
    <property type="component" value="Chromosome"/>
</dbReference>
<evidence type="ECO:0000313" key="4">
    <source>
        <dbReference type="Proteomes" id="UP000001844"/>
    </source>
</evidence>
<feature type="transmembrane region" description="Helical" evidence="1">
    <location>
        <begin position="83"/>
        <end position="102"/>
    </location>
</feature>
<feature type="domain" description="VanZ-like" evidence="2">
    <location>
        <begin position="27"/>
        <end position="131"/>
    </location>
</feature>
<feature type="transmembrane region" description="Helical" evidence="1">
    <location>
        <begin position="229"/>
        <end position="246"/>
    </location>
</feature>
<evidence type="ECO:0000256" key="1">
    <source>
        <dbReference type="SAM" id="Phobius"/>
    </source>
</evidence>
<feature type="transmembrane region" description="Helical" evidence="1">
    <location>
        <begin position="153"/>
        <end position="174"/>
    </location>
</feature>
<feature type="transmembrane region" description="Helical" evidence="1">
    <location>
        <begin position="51"/>
        <end position="71"/>
    </location>
</feature>
<evidence type="ECO:0000313" key="3">
    <source>
        <dbReference type="EMBL" id="ADE15290.1"/>
    </source>
</evidence>
<dbReference type="OrthoDB" id="283584at2"/>
<feature type="transmembrane region" description="Helical" evidence="1">
    <location>
        <begin position="349"/>
        <end position="366"/>
    </location>
</feature>
<name>D5C567_NITHN</name>
<keyword evidence="1" id="KW-1133">Transmembrane helix</keyword>
<dbReference type="AlphaFoldDB" id="D5C567"/>
<dbReference type="Pfam" id="PF04892">
    <property type="entry name" value="VanZ"/>
    <property type="match status" value="1"/>
</dbReference>
<keyword evidence="1" id="KW-0472">Membrane</keyword>
<dbReference type="STRING" id="472759.Nhal_2198"/>
<dbReference type="RefSeq" id="WP_013033153.1">
    <property type="nucleotide sequence ID" value="NC_013960.1"/>
</dbReference>
<dbReference type="eggNOG" id="COG5652">
    <property type="taxonomic scope" value="Bacteria"/>
</dbReference>
<keyword evidence="1" id="KW-0812">Transmembrane</keyword>
<dbReference type="KEGG" id="nhl:Nhal_2198"/>
<organism evidence="3 4">
    <name type="scientific">Nitrosococcus halophilus (strain Nc4)</name>
    <dbReference type="NCBI Taxonomy" id="472759"/>
    <lineage>
        <taxon>Bacteria</taxon>
        <taxon>Pseudomonadati</taxon>
        <taxon>Pseudomonadota</taxon>
        <taxon>Gammaproteobacteria</taxon>
        <taxon>Chromatiales</taxon>
        <taxon>Chromatiaceae</taxon>
        <taxon>Nitrosococcus</taxon>
    </lineage>
</organism>
<dbReference type="HOGENOM" id="CLU_057832_0_0_6"/>
<proteinExistence type="predicted"/>
<feature type="transmembrane region" description="Helical" evidence="1">
    <location>
        <begin position="252"/>
        <end position="269"/>
    </location>
</feature>
<feature type="transmembrane region" description="Helical" evidence="1">
    <location>
        <begin position="12"/>
        <end position="31"/>
    </location>
</feature>
<keyword evidence="4" id="KW-1185">Reference proteome</keyword>
<reference evidence="4" key="1">
    <citation type="submission" date="2010-04" db="EMBL/GenBank/DDBJ databases">
        <title>Complete genome sequence of Nitrosococcus halophilus Nc4, a salt-adapted, aerobic obligate ammonia-oxidizing sulfur purple bacterium.</title>
        <authorList>
            <consortium name="US DOE Joint Genome Institute"/>
            <person name="Campbell M.A."/>
            <person name="Malfatti S.A."/>
            <person name="Chain P.S.G."/>
            <person name="Heidelberg J.F."/>
            <person name="Ward B.B."/>
            <person name="Klotz M.G."/>
        </authorList>
    </citation>
    <scope>NUCLEOTIDE SEQUENCE [LARGE SCALE GENOMIC DNA]</scope>
    <source>
        <strain evidence="4">Nc4</strain>
    </source>
</reference>
<feature type="transmembrane region" description="Helical" evidence="1">
    <location>
        <begin position="114"/>
        <end position="132"/>
    </location>
</feature>
<accession>D5C567</accession>
<feature type="transmembrane region" description="Helical" evidence="1">
    <location>
        <begin position="313"/>
        <end position="337"/>
    </location>
</feature>
<protein>
    <submittedName>
        <fullName evidence="3">VanZ family protein</fullName>
    </submittedName>
</protein>
<dbReference type="EMBL" id="CP001798">
    <property type="protein sequence ID" value="ADE15290.1"/>
    <property type="molecule type" value="Genomic_DNA"/>
</dbReference>
<sequence>MYSRQQGKQFRLLPVIIYGGLLAYGTLYPLHDWQVPLEVKWRFIFEYELNISYSDVLTNILVYIPLGFLLARAAAFRSLIAKFSAALFGGATLSFLLEYLQIYLPSRVPSFLDLGLNTMGALVGGVLFIVFCPQGRIYEGLLSLRRAHMQPGALASSSLFLLGLWALSQTSPWVPSLDVYSLRQELKPLWYALTRQASLELDQMAVYILTIIALGTVSNGILKPGKPVFWWFAAFVSAVLLLKLPVVGRPLSAEAIAGVSLGMLCFAWLRRLSPKIAILTGIVAILGVIIIDQLCAGGTILTSDFNWIPFKGHLAGTLIGIIDTFIGVWPFFALSLLVLHFRPQQPIRVLMWGGMGVLIGMFALEWNQQYIAGRYPDITDAMLALLAWWLPWVYAPLRQELRGSARVFKRR</sequence>
<gene>
    <name evidence="3" type="ordered locus">Nhal_2198</name>
</gene>
<feature type="transmembrane region" description="Helical" evidence="1">
    <location>
        <begin position="276"/>
        <end position="301"/>
    </location>
</feature>
<feature type="transmembrane region" description="Helical" evidence="1">
    <location>
        <begin position="204"/>
        <end position="222"/>
    </location>
</feature>